<organism evidence="1 2">
    <name type="scientific">Caldanaerobacter subterraneus</name>
    <dbReference type="NCBI Taxonomy" id="911092"/>
    <lineage>
        <taxon>Bacteria</taxon>
        <taxon>Bacillati</taxon>
        <taxon>Bacillota</taxon>
        <taxon>Clostridia</taxon>
        <taxon>Thermoanaerobacterales</taxon>
        <taxon>Thermoanaerobacteraceae</taxon>
        <taxon>Caldanaerobacter</taxon>
    </lineage>
</organism>
<dbReference type="InterPro" id="IPR007325">
    <property type="entry name" value="KFase/CYL"/>
</dbReference>
<dbReference type="PANTHER" id="PTHR31118:SF12">
    <property type="entry name" value="CYCLASE-LIKE PROTEIN 2"/>
    <property type="match status" value="1"/>
</dbReference>
<comment type="caution">
    <text evidence="1">The sequence shown here is derived from an EMBL/GenBank/DDBJ whole genome shotgun (WGS) entry which is preliminary data.</text>
</comment>
<dbReference type="GO" id="GO:0019441">
    <property type="term" value="P:L-tryptophan catabolic process to kynurenine"/>
    <property type="evidence" value="ECO:0007669"/>
    <property type="project" value="InterPro"/>
</dbReference>
<reference evidence="1 2" key="1">
    <citation type="submission" date="2020-04" db="EMBL/GenBank/DDBJ databases">
        <title>Draft genome sequence of Caldanaerobacter sunterraneus. strain 1523vc isolated from Griffin hot spring, Kamchatka, Russia.</title>
        <authorList>
            <person name="Toshchakov S.V."/>
            <person name="Podosokorskaya O.A."/>
            <person name="Kublanov I.V."/>
            <person name="Korzhenkov A."/>
            <person name="Patrushev M.V."/>
        </authorList>
    </citation>
    <scope>NUCLEOTIDE SEQUENCE [LARGE SCALE GENOMIC DNA]</scope>
    <source>
        <strain evidence="1 2">1523vc</strain>
    </source>
</reference>
<dbReference type="Proteomes" id="UP000529861">
    <property type="component" value="Unassembled WGS sequence"/>
</dbReference>
<proteinExistence type="predicted"/>
<dbReference type="PANTHER" id="PTHR31118">
    <property type="entry name" value="CYCLASE-LIKE PROTEIN 2"/>
    <property type="match status" value="1"/>
</dbReference>
<dbReference type="SUPFAM" id="SSF102198">
    <property type="entry name" value="Putative cyclase"/>
    <property type="match status" value="1"/>
</dbReference>
<dbReference type="EMBL" id="JABEQB010000003">
    <property type="protein sequence ID" value="NNG65904.1"/>
    <property type="molecule type" value="Genomic_DNA"/>
</dbReference>
<evidence type="ECO:0000313" key="2">
    <source>
        <dbReference type="Proteomes" id="UP000529861"/>
    </source>
</evidence>
<dbReference type="Pfam" id="PF04199">
    <property type="entry name" value="Cyclase"/>
    <property type="match status" value="1"/>
</dbReference>
<name>A0A7Y2PJJ0_9THEO</name>
<dbReference type="Gene3D" id="3.50.30.50">
    <property type="entry name" value="Putative cyclase"/>
    <property type="match status" value="1"/>
</dbReference>
<dbReference type="GO" id="GO:0004061">
    <property type="term" value="F:arylformamidase activity"/>
    <property type="evidence" value="ECO:0007669"/>
    <property type="project" value="InterPro"/>
</dbReference>
<dbReference type="InterPro" id="IPR037175">
    <property type="entry name" value="KFase_sf"/>
</dbReference>
<sequence>MGLKLIDLSQEIYEGMPVFPMHQKTFIMTHMTYEENMKMTGSPTLGFSARNLLISEHAGTHSDGVSEYKPGGVTIDKMPLEYFWGSAICLDVSHVRYPNYIEPKDLEEALKRSGQEIKKGDIVLLYTGHYDRTYGTDDYLKAYTGLSYEAAKWLAEKGVVNIGVDAPAIDLTPDDIKFSGHMVCAEYNITNTENLCNLDKVVNKRFLYIGLPLKIRNGSGSPIRAIALLEE</sequence>
<accession>A0A7Y2PJJ0</accession>
<evidence type="ECO:0000313" key="1">
    <source>
        <dbReference type="EMBL" id="NNG65904.1"/>
    </source>
</evidence>
<gene>
    <name evidence="1" type="ORF">HKI81_01410</name>
</gene>
<protein>
    <submittedName>
        <fullName evidence="1">Cyclase family protein</fullName>
    </submittedName>
</protein>
<dbReference type="AlphaFoldDB" id="A0A7Y2PJJ0"/>
<dbReference type="RefSeq" id="WP_170270009.1">
    <property type="nucleotide sequence ID" value="NZ_JABEQB010000003.1"/>
</dbReference>